<protein>
    <submittedName>
        <fullName evidence="5">DUF3328 domain containing protein</fullName>
    </submittedName>
</protein>
<reference evidence="5" key="1">
    <citation type="submission" date="2021-02" db="EMBL/GenBank/DDBJ databases">
        <authorList>
            <person name="Syme A R."/>
            <person name="Syme A R."/>
            <person name="Moolhuijzen P."/>
        </authorList>
    </citation>
    <scope>NUCLEOTIDE SEQUENCE</scope>
    <source>
        <strain evidence="5">W1-1</strain>
    </source>
</reference>
<dbReference type="Proteomes" id="UP000472372">
    <property type="component" value="Chromosome 11"/>
</dbReference>
<gene>
    <name evidence="5" type="ORF">PTTW11_10766</name>
</gene>
<feature type="compositionally biased region" description="Polar residues" evidence="3">
    <location>
        <begin position="1"/>
        <end position="10"/>
    </location>
</feature>
<dbReference type="PANTHER" id="PTHR33365:SF4">
    <property type="entry name" value="CYCLOCHLOROTINE BIOSYNTHESIS PROTEIN O"/>
    <property type="match status" value="1"/>
</dbReference>
<evidence type="ECO:0000256" key="4">
    <source>
        <dbReference type="SAM" id="Phobius"/>
    </source>
</evidence>
<evidence type="ECO:0000256" key="2">
    <source>
        <dbReference type="ARBA" id="ARBA00035112"/>
    </source>
</evidence>
<keyword evidence="4" id="KW-0472">Membrane</keyword>
<dbReference type="AlphaFoldDB" id="A0A6S6WQD9"/>
<dbReference type="EMBL" id="HG992987">
    <property type="protein sequence ID" value="CAE7216000.1"/>
    <property type="molecule type" value="Genomic_DNA"/>
</dbReference>
<feature type="transmembrane region" description="Helical" evidence="4">
    <location>
        <begin position="59"/>
        <end position="80"/>
    </location>
</feature>
<dbReference type="PANTHER" id="PTHR33365">
    <property type="entry name" value="YALI0B05434P"/>
    <property type="match status" value="1"/>
</dbReference>
<comment type="pathway">
    <text evidence="1">Mycotoxin biosynthesis.</text>
</comment>
<feature type="region of interest" description="Disordered" evidence="3">
    <location>
        <begin position="1"/>
        <end position="27"/>
    </location>
</feature>
<dbReference type="InterPro" id="IPR021765">
    <property type="entry name" value="UstYa-like"/>
</dbReference>
<organism evidence="5 6">
    <name type="scientific">Pyrenophora teres f. teres</name>
    <dbReference type="NCBI Taxonomy" id="97479"/>
    <lineage>
        <taxon>Eukaryota</taxon>
        <taxon>Fungi</taxon>
        <taxon>Dikarya</taxon>
        <taxon>Ascomycota</taxon>
        <taxon>Pezizomycotina</taxon>
        <taxon>Dothideomycetes</taxon>
        <taxon>Pleosporomycetidae</taxon>
        <taxon>Pleosporales</taxon>
        <taxon>Pleosporineae</taxon>
        <taxon>Pleosporaceae</taxon>
        <taxon>Pyrenophora</taxon>
    </lineage>
</organism>
<evidence type="ECO:0000313" key="6">
    <source>
        <dbReference type="Proteomes" id="UP000472372"/>
    </source>
</evidence>
<keyword evidence="4" id="KW-0812">Transmembrane</keyword>
<evidence type="ECO:0000313" key="5">
    <source>
        <dbReference type="EMBL" id="CAE7216000.1"/>
    </source>
</evidence>
<proteinExistence type="inferred from homology"/>
<comment type="similarity">
    <text evidence="2">Belongs to the ustYa family.</text>
</comment>
<evidence type="ECO:0000256" key="1">
    <source>
        <dbReference type="ARBA" id="ARBA00004685"/>
    </source>
</evidence>
<name>A0A6S6WQD9_9PLEO</name>
<keyword evidence="4" id="KW-1133">Transmembrane helix</keyword>
<sequence>MPSLFSSWNRGRTKGGTQGVDGGMTEDVPKEGESLLIPYGEQNGSLRLHRTGAKSSAHLVIWVIVAVLSAMAVFYLGFVWGNARREGPWGSFERGFVEERVVTPSDIFQLTQRVFSGGVDFNSMGEEILGPSDYVGEPSPEIDAAWNAIIGGEGHYFSVSEAEAVELWGADYERFRDRSHGGWTGTLDMFHCLHCLNQLRKALRRDYYPEERYRGMVHQLHCIDHLRQVIQCQGTSVISPSEWHPRRGQYINPKQLHTCRDFTKLHEFSKARYNGSIAIPRGPKVPISHAT</sequence>
<dbReference type="GO" id="GO:0043386">
    <property type="term" value="P:mycotoxin biosynthetic process"/>
    <property type="evidence" value="ECO:0007669"/>
    <property type="project" value="InterPro"/>
</dbReference>
<dbReference type="Pfam" id="PF11807">
    <property type="entry name" value="UstYa"/>
    <property type="match status" value="1"/>
</dbReference>
<evidence type="ECO:0000256" key="3">
    <source>
        <dbReference type="SAM" id="MobiDB-lite"/>
    </source>
</evidence>
<accession>A0A6S6WQD9</accession>